<evidence type="ECO:0000313" key="3">
    <source>
        <dbReference type="Proteomes" id="UP001358586"/>
    </source>
</evidence>
<sequence length="126" mass="14628">MTRLWKSIWRAKTPPKLKVFLCECGLQALPTNHLLHGRGMNVLFCSNAQEDIQHLFWECQITNQFWVSILSSYFFFDEKESAPRVHPSIVSHLREKDSSSTQTVHRWETREKLAQGPSSEAITGIR</sequence>
<dbReference type="EMBL" id="JARKNE010000010">
    <property type="protein sequence ID" value="KAK5792776.1"/>
    <property type="molecule type" value="Genomic_DNA"/>
</dbReference>
<dbReference type="Pfam" id="PF13966">
    <property type="entry name" value="zf-RVT"/>
    <property type="match status" value="1"/>
</dbReference>
<reference evidence="2 3" key="1">
    <citation type="submission" date="2023-03" db="EMBL/GenBank/DDBJ databases">
        <title>WGS of Gossypium arboreum.</title>
        <authorList>
            <person name="Yu D."/>
        </authorList>
    </citation>
    <scope>NUCLEOTIDE SEQUENCE [LARGE SCALE GENOMIC DNA]</scope>
    <source>
        <tissue evidence="2">Leaf</tissue>
    </source>
</reference>
<dbReference type="InterPro" id="IPR026960">
    <property type="entry name" value="RVT-Znf"/>
</dbReference>
<keyword evidence="3" id="KW-1185">Reference proteome</keyword>
<gene>
    <name evidence="2" type="ORF">PVK06_033898</name>
</gene>
<evidence type="ECO:0000313" key="2">
    <source>
        <dbReference type="EMBL" id="KAK5792776.1"/>
    </source>
</evidence>
<proteinExistence type="predicted"/>
<organism evidence="2 3">
    <name type="scientific">Gossypium arboreum</name>
    <name type="common">Tree cotton</name>
    <name type="synonym">Gossypium nanking</name>
    <dbReference type="NCBI Taxonomy" id="29729"/>
    <lineage>
        <taxon>Eukaryota</taxon>
        <taxon>Viridiplantae</taxon>
        <taxon>Streptophyta</taxon>
        <taxon>Embryophyta</taxon>
        <taxon>Tracheophyta</taxon>
        <taxon>Spermatophyta</taxon>
        <taxon>Magnoliopsida</taxon>
        <taxon>eudicotyledons</taxon>
        <taxon>Gunneridae</taxon>
        <taxon>Pentapetalae</taxon>
        <taxon>rosids</taxon>
        <taxon>malvids</taxon>
        <taxon>Malvales</taxon>
        <taxon>Malvaceae</taxon>
        <taxon>Malvoideae</taxon>
        <taxon>Gossypium</taxon>
    </lineage>
</organism>
<name>A0ABR0NCN9_GOSAR</name>
<accession>A0ABR0NCN9</accession>
<evidence type="ECO:0000259" key="1">
    <source>
        <dbReference type="Pfam" id="PF13966"/>
    </source>
</evidence>
<dbReference type="Proteomes" id="UP001358586">
    <property type="component" value="Chromosome 10"/>
</dbReference>
<protein>
    <recommendedName>
        <fullName evidence="1">Reverse transcriptase zinc-binding domain-containing protein</fullName>
    </recommendedName>
</protein>
<feature type="domain" description="Reverse transcriptase zinc-binding" evidence="1">
    <location>
        <begin position="3"/>
        <end position="66"/>
    </location>
</feature>
<comment type="caution">
    <text evidence="2">The sequence shown here is derived from an EMBL/GenBank/DDBJ whole genome shotgun (WGS) entry which is preliminary data.</text>
</comment>